<reference evidence="1 2" key="1">
    <citation type="journal article" date="2024" name="G3 (Bethesda)">
        <title>Genome assembly of Hibiscus sabdariffa L. provides insights into metabolisms of medicinal natural products.</title>
        <authorList>
            <person name="Kim T."/>
        </authorList>
    </citation>
    <scope>NUCLEOTIDE SEQUENCE [LARGE SCALE GENOMIC DNA]</scope>
    <source>
        <strain evidence="1">TK-2024</strain>
        <tissue evidence="1">Old leaves</tissue>
    </source>
</reference>
<evidence type="ECO:0000313" key="1">
    <source>
        <dbReference type="EMBL" id="KAK9006743.1"/>
    </source>
</evidence>
<sequence>MKEMKLLLEHLVVKAEAAKGILGEPTATGTTPTITEKVGLKGDDRVILGDSLLVTALESNEANTSIIKSGEMMVSKRDHVGLDDQTQEVVASLMCNNQSSTMGINPIRGVMGVTIMRDMVSDPPRDVLGPLTTLSFGSKFSSERTLEPHVGESIHKEELSAQIIFELVEHEESAIMVVIFALDVMLCAAYPRKTHEDGSLKSEKQNECKVFVLRKSFIQRVELP</sequence>
<comment type="caution">
    <text evidence="1">The sequence shown here is derived from an EMBL/GenBank/DDBJ whole genome shotgun (WGS) entry which is preliminary data.</text>
</comment>
<evidence type="ECO:0000313" key="2">
    <source>
        <dbReference type="Proteomes" id="UP001396334"/>
    </source>
</evidence>
<dbReference type="EMBL" id="JBBPBN010000028">
    <property type="protein sequence ID" value="KAK9006743.1"/>
    <property type="molecule type" value="Genomic_DNA"/>
</dbReference>
<name>A0ABR2R1K1_9ROSI</name>
<gene>
    <name evidence="1" type="ORF">V6N11_019077</name>
</gene>
<protein>
    <submittedName>
        <fullName evidence="1">Uncharacterized protein</fullName>
    </submittedName>
</protein>
<organism evidence="1 2">
    <name type="scientific">Hibiscus sabdariffa</name>
    <name type="common">roselle</name>
    <dbReference type="NCBI Taxonomy" id="183260"/>
    <lineage>
        <taxon>Eukaryota</taxon>
        <taxon>Viridiplantae</taxon>
        <taxon>Streptophyta</taxon>
        <taxon>Embryophyta</taxon>
        <taxon>Tracheophyta</taxon>
        <taxon>Spermatophyta</taxon>
        <taxon>Magnoliopsida</taxon>
        <taxon>eudicotyledons</taxon>
        <taxon>Gunneridae</taxon>
        <taxon>Pentapetalae</taxon>
        <taxon>rosids</taxon>
        <taxon>malvids</taxon>
        <taxon>Malvales</taxon>
        <taxon>Malvaceae</taxon>
        <taxon>Malvoideae</taxon>
        <taxon>Hibiscus</taxon>
    </lineage>
</organism>
<accession>A0ABR2R1K1</accession>
<proteinExistence type="predicted"/>
<dbReference type="Proteomes" id="UP001396334">
    <property type="component" value="Unassembled WGS sequence"/>
</dbReference>
<keyword evidence="2" id="KW-1185">Reference proteome</keyword>